<feature type="compositionally biased region" description="Basic and acidic residues" evidence="1">
    <location>
        <begin position="27"/>
        <end position="69"/>
    </location>
</feature>
<proteinExistence type="predicted"/>
<feature type="chain" id="PRO_5038011962" evidence="2">
    <location>
        <begin position="25"/>
        <end position="90"/>
    </location>
</feature>
<dbReference type="Proteomes" id="UP000741360">
    <property type="component" value="Unassembled WGS sequence"/>
</dbReference>
<feature type="signal peptide" evidence="2">
    <location>
        <begin position="1"/>
        <end position="24"/>
    </location>
</feature>
<dbReference type="EMBL" id="JACPSX010000255">
    <property type="protein sequence ID" value="MBI3016007.1"/>
    <property type="molecule type" value="Genomic_DNA"/>
</dbReference>
<keyword evidence="2" id="KW-0732">Signal</keyword>
<accession>A0A932GSE2</accession>
<evidence type="ECO:0000313" key="4">
    <source>
        <dbReference type="Proteomes" id="UP000741360"/>
    </source>
</evidence>
<gene>
    <name evidence="3" type="ORF">HYY65_13330</name>
</gene>
<feature type="compositionally biased region" description="Basic and acidic residues" evidence="1">
    <location>
        <begin position="80"/>
        <end position="90"/>
    </location>
</feature>
<reference evidence="3" key="1">
    <citation type="submission" date="2020-07" db="EMBL/GenBank/DDBJ databases">
        <title>Huge and variable diversity of episymbiotic CPR bacteria and DPANN archaea in groundwater ecosystems.</title>
        <authorList>
            <person name="He C.Y."/>
            <person name="Keren R."/>
            <person name="Whittaker M."/>
            <person name="Farag I.F."/>
            <person name="Doudna J."/>
            <person name="Cate J.H.D."/>
            <person name="Banfield J.F."/>
        </authorList>
    </citation>
    <scope>NUCLEOTIDE SEQUENCE</scope>
    <source>
        <strain evidence="3">NC_groundwater_717_Ag_S-0.2um_59_8</strain>
    </source>
</reference>
<evidence type="ECO:0000256" key="1">
    <source>
        <dbReference type="SAM" id="MobiDB-lite"/>
    </source>
</evidence>
<feature type="region of interest" description="Disordered" evidence="1">
    <location>
        <begin position="24"/>
        <end position="90"/>
    </location>
</feature>
<sequence>MELRLAILACVVGMFIVTPTASYAQEKPSKDRPVIESPRKSAPEKALPEKGKEPPSKEKPEFPSKDKPMPPDVLQLPDPCLKKPDLPGCK</sequence>
<comment type="caution">
    <text evidence="3">The sequence shown here is derived from an EMBL/GenBank/DDBJ whole genome shotgun (WGS) entry which is preliminary data.</text>
</comment>
<name>A0A932GSE2_UNCTE</name>
<evidence type="ECO:0000313" key="3">
    <source>
        <dbReference type="EMBL" id="MBI3016007.1"/>
    </source>
</evidence>
<organism evidence="3 4">
    <name type="scientific">Tectimicrobiota bacterium</name>
    <dbReference type="NCBI Taxonomy" id="2528274"/>
    <lineage>
        <taxon>Bacteria</taxon>
        <taxon>Pseudomonadati</taxon>
        <taxon>Nitrospinota/Tectimicrobiota group</taxon>
        <taxon>Candidatus Tectimicrobiota</taxon>
    </lineage>
</organism>
<dbReference type="AlphaFoldDB" id="A0A932GSE2"/>
<protein>
    <submittedName>
        <fullName evidence="3">Uncharacterized protein</fullName>
    </submittedName>
</protein>
<evidence type="ECO:0000256" key="2">
    <source>
        <dbReference type="SAM" id="SignalP"/>
    </source>
</evidence>